<comment type="catalytic activity">
    <reaction evidence="4">
        <text>ATP + H2O = ADP + phosphate + H(+)</text>
        <dbReference type="Rhea" id="RHEA:13065"/>
        <dbReference type="ChEBI" id="CHEBI:15377"/>
        <dbReference type="ChEBI" id="CHEBI:15378"/>
        <dbReference type="ChEBI" id="CHEBI:30616"/>
        <dbReference type="ChEBI" id="CHEBI:43474"/>
        <dbReference type="ChEBI" id="CHEBI:456216"/>
    </reaction>
</comment>
<dbReference type="InterPro" id="IPR050747">
    <property type="entry name" value="Mitochondrial_chaperone_BCS1"/>
</dbReference>
<dbReference type="GO" id="GO:0005524">
    <property type="term" value="F:ATP binding"/>
    <property type="evidence" value="ECO:0007669"/>
    <property type="project" value="InterPro"/>
</dbReference>
<dbReference type="GO" id="GO:0006950">
    <property type="term" value="P:response to stress"/>
    <property type="evidence" value="ECO:0007669"/>
    <property type="project" value="UniProtKB-ARBA"/>
</dbReference>
<sequence>MATTCTVLSTAILDATSAVVQVIPEHIRHYLLSTLTSPLDRLFSQHTIVIDELDGITVNMMYRSAKIYLGTKLSPATRRYRVTKRDDSAALDVTMERGGDVVDVFEEVHFRWRLLSRDANCPRFHTHRRGHYFYDSHPSEVRYFELTFHRKHKNLALHSYLPHVLDQSKTIKEQSKTLKLYTNHGNMWSPVNLHHPATFDTLAMDDQLKKKVMDDLARFVKRKEFYKRTGKAWKRGYLLHGPPGTGKTSLIAAMANHLKFDVYDLEMTEVRNNSTLRSLLVGTANRSILVVEDIDWLIDLWNRDGEKKAVKETKNSNDEIEKVTFSGLLNLVDGLWSSFGEERIVVFTTNDKDRLEPALLRPGRLDVHIPMGYCTPSAFRVLASNHHRLHNHPLFEEIEALIEEVDVTPAEVAGELMNSDEAEVALRGLIKLIKTKKKQVGAPRIKKRKR</sequence>
<dbReference type="InterPro" id="IPR058017">
    <property type="entry name" value="At3g28540-like_C"/>
</dbReference>
<dbReference type="Pfam" id="PF14363">
    <property type="entry name" value="AAA_assoc"/>
    <property type="match status" value="1"/>
</dbReference>
<dbReference type="InParanoid" id="A0A6I9SBT8"/>
<gene>
    <name evidence="7" type="primary">LOC105056354</name>
</gene>
<dbReference type="SUPFAM" id="SSF52540">
    <property type="entry name" value="P-loop containing nucleoside triphosphate hydrolases"/>
    <property type="match status" value="1"/>
</dbReference>
<name>A0A6I9SBT8_ELAGV</name>
<dbReference type="OrthoDB" id="10251412at2759"/>
<evidence type="ECO:0000313" key="6">
    <source>
        <dbReference type="Proteomes" id="UP000504607"/>
    </source>
</evidence>
<evidence type="ECO:0000313" key="7">
    <source>
        <dbReference type="RefSeq" id="XP_010936824.1"/>
    </source>
</evidence>
<dbReference type="InterPro" id="IPR003593">
    <property type="entry name" value="AAA+_ATPase"/>
</dbReference>
<keyword evidence="3" id="KW-0460">Magnesium</keyword>
<dbReference type="Gene3D" id="3.40.50.300">
    <property type="entry name" value="P-loop containing nucleotide triphosphate hydrolases"/>
    <property type="match status" value="1"/>
</dbReference>
<organism evidence="6 7">
    <name type="scientific">Elaeis guineensis var. tenera</name>
    <name type="common">Oil palm</name>
    <dbReference type="NCBI Taxonomy" id="51953"/>
    <lineage>
        <taxon>Eukaryota</taxon>
        <taxon>Viridiplantae</taxon>
        <taxon>Streptophyta</taxon>
        <taxon>Embryophyta</taxon>
        <taxon>Tracheophyta</taxon>
        <taxon>Spermatophyta</taxon>
        <taxon>Magnoliopsida</taxon>
        <taxon>Liliopsida</taxon>
        <taxon>Arecaceae</taxon>
        <taxon>Arecoideae</taxon>
        <taxon>Cocoseae</taxon>
        <taxon>Elaeidinae</taxon>
        <taxon>Elaeis</taxon>
    </lineage>
</organism>
<dbReference type="Proteomes" id="UP000504607">
    <property type="component" value="Chromosome 13"/>
</dbReference>
<keyword evidence="6" id="KW-1185">Reference proteome</keyword>
<dbReference type="InterPro" id="IPR025753">
    <property type="entry name" value="AAA_N_dom"/>
</dbReference>
<dbReference type="Pfam" id="PF25568">
    <property type="entry name" value="AAA_lid_At3g28540"/>
    <property type="match status" value="1"/>
</dbReference>
<dbReference type="Pfam" id="PF00004">
    <property type="entry name" value="AAA"/>
    <property type="match status" value="1"/>
</dbReference>
<dbReference type="AlphaFoldDB" id="A0A6I9SBT8"/>
<dbReference type="Gene3D" id="6.10.280.40">
    <property type="match status" value="1"/>
</dbReference>
<evidence type="ECO:0000256" key="1">
    <source>
        <dbReference type="ARBA" id="ARBA00001946"/>
    </source>
</evidence>
<dbReference type="InterPro" id="IPR003959">
    <property type="entry name" value="ATPase_AAA_core"/>
</dbReference>
<evidence type="ECO:0000256" key="3">
    <source>
        <dbReference type="ARBA" id="ARBA00022842"/>
    </source>
</evidence>
<dbReference type="PANTHER" id="PTHR23070">
    <property type="entry name" value="BCS1 AAA-TYPE ATPASE"/>
    <property type="match status" value="1"/>
</dbReference>
<protein>
    <submittedName>
        <fullName evidence="7">Protein HYPER-SENSITIVITY-RELATED 4-like</fullName>
    </submittedName>
</protein>
<dbReference type="RefSeq" id="XP_010936824.1">
    <property type="nucleotide sequence ID" value="XM_010938522.3"/>
</dbReference>
<evidence type="ECO:0000256" key="4">
    <source>
        <dbReference type="ARBA" id="ARBA00049360"/>
    </source>
</evidence>
<dbReference type="InterPro" id="IPR027417">
    <property type="entry name" value="P-loop_NTPase"/>
</dbReference>
<dbReference type="GO" id="GO:0016887">
    <property type="term" value="F:ATP hydrolysis activity"/>
    <property type="evidence" value="ECO:0007669"/>
    <property type="project" value="InterPro"/>
</dbReference>
<proteinExistence type="inferred from homology"/>
<evidence type="ECO:0000259" key="5">
    <source>
        <dbReference type="SMART" id="SM00382"/>
    </source>
</evidence>
<dbReference type="GeneID" id="105056354"/>
<comment type="similarity">
    <text evidence="2">Belongs to the AAA ATPase family. BCS1 subfamily.</text>
</comment>
<dbReference type="SMART" id="SM00382">
    <property type="entry name" value="AAA"/>
    <property type="match status" value="1"/>
</dbReference>
<reference evidence="7" key="1">
    <citation type="submission" date="2025-08" db="UniProtKB">
        <authorList>
            <consortium name="RefSeq"/>
        </authorList>
    </citation>
    <scope>IDENTIFICATION</scope>
</reference>
<evidence type="ECO:0000256" key="2">
    <source>
        <dbReference type="ARBA" id="ARBA00007448"/>
    </source>
</evidence>
<feature type="domain" description="AAA+ ATPase" evidence="5">
    <location>
        <begin position="233"/>
        <end position="375"/>
    </location>
</feature>
<accession>A0A6I9SBT8</accession>
<dbReference type="KEGG" id="egu:105056354"/>
<comment type="cofactor">
    <cofactor evidence="1">
        <name>Mg(2+)</name>
        <dbReference type="ChEBI" id="CHEBI:18420"/>
    </cofactor>
</comment>